<dbReference type="InterPro" id="IPR011009">
    <property type="entry name" value="Kinase-like_dom_sf"/>
</dbReference>
<gene>
    <name evidence="1" type="ORF">KDH_72580</name>
</gene>
<evidence type="ECO:0000313" key="2">
    <source>
        <dbReference type="Proteomes" id="UP001344906"/>
    </source>
</evidence>
<dbReference type="SUPFAM" id="SSF56112">
    <property type="entry name" value="Protein kinase-like (PK-like)"/>
    <property type="match status" value="1"/>
</dbReference>
<accession>A0ABQ6G1N9</accession>
<proteinExistence type="predicted"/>
<dbReference type="Proteomes" id="UP001344906">
    <property type="component" value="Unassembled WGS sequence"/>
</dbReference>
<evidence type="ECO:0000313" key="1">
    <source>
        <dbReference type="EMBL" id="GLV60439.1"/>
    </source>
</evidence>
<sequence>MMDLQACIAEELEDWHNPHPLQRIFGTAEPRLIMELVNAFCERELGSGIASTIFYEVSIGVVSGLQLHDGRRIVLKLLGPDESMERLRGVTRVQHYLREQGYPCTQPLFGPLPLVDGIALVEEFDDLGEYHDAHQPLWRRKMAELLAWQLRLLSRPGERFPELDLALFDHRLPAGVLWGKPHSNIFDFEATAHGAEWIDALARQARKTLDSGAGALVLGHVDWSTKHIRYLGEQAHVIYDWDSLQLDKEPVLVGHAAMTFTYIPFMPGVADSPSREEMLAFIADYETARGRPFNADERRTLAASMTVTMAYGARCEHSLSPDERDYPADSRRAILARYQGDFLPL</sequence>
<protein>
    <recommendedName>
        <fullName evidence="3">Aminoglycoside phosphotransferase domain-containing protein</fullName>
    </recommendedName>
</protein>
<keyword evidence="2" id="KW-1185">Reference proteome</keyword>
<name>A0ABQ6G1N9_9CHLR</name>
<dbReference type="EMBL" id="BSRI01000002">
    <property type="protein sequence ID" value="GLV60439.1"/>
    <property type="molecule type" value="Genomic_DNA"/>
</dbReference>
<dbReference type="RefSeq" id="WP_338257513.1">
    <property type="nucleotide sequence ID" value="NZ_BSRI01000002.1"/>
</dbReference>
<comment type="caution">
    <text evidence="1">The sequence shown here is derived from an EMBL/GenBank/DDBJ whole genome shotgun (WGS) entry which is preliminary data.</text>
</comment>
<evidence type="ECO:0008006" key="3">
    <source>
        <dbReference type="Google" id="ProtNLM"/>
    </source>
</evidence>
<reference evidence="1 2" key="1">
    <citation type="submission" date="2023-02" db="EMBL/GenBank/DDBJ databases">
        <title>Dictyobacter halimunensis sp. nov., a new member of the class Ktedonobacteria from forest soil in a geothermal area.</title>
        <authorList>
            <person name="Rachmania M.K."/>
            <person name="Ningsih F."/>
            <person name="Sakai Y."/>
            <person name="Yabe S."/>
            <person name="Yokota A."/>
            <person name="Sjamsuridzal W."/>
        </authorList>
    </citation>
    <scope>NUCLEOTIDE SEQUENCE [LARGE SCALE GENOMIC DNA]</scope>
    <source>
        <strain evidence="1 2">S3.2.2.5</strain>
    </source>
</reference>
<organism evidence="1 2">
    <name type="scientific">Dictyobacter halimunensis</name>
    <dbReference type="NCBI Taxonomy" id="3026934"/>
    <lineage>
        <taxon>Bacteria</taxon>
        <taxon>Bacillati</taxon>
        <taxon>Chloroflexota</taxon>
        <taxon>Ktedonobacteria</taxon>
        <taxon>Ktedonobacterales</taxon>
        <taxon>Dictyobacteraceae</taxon>
        <taxon>Dictyobacter</taxon>
    </lineage>
</organism>